<comment type="subcellular location">
    <subcellularLocation>
        <location evidence="1">Membrane</location>
        <topology evidence="1">Single-pass membrane protein</topology>
    </subcellularLocation>
</comment>
<evidence type="ECO:0000256" key="1">
    <source>
        <dbReference type="ARBA" id="ARBA00004167"/>
    </source>
</evidence>
<dbReference type="InterPro" id="IPR018097">
    <property type="entry name" value="EGF_Ca-bd_CS"/>
</dbReference>
<dbReference type="GO" id="GO:0005509">
    <property type="term" value="F:calcium ion binding"/>
    <property type="evidence" value="ECO:0007669"/>
    <property type="project" value="InterPro"/>
</dbReference>
<dbReference type="InterPro" id="IPR001881">
    <property type="entry name" value="EGF-like_Ca-bd_dom"/>
</dbReference>
<keyword evidence="2 5" id="KW-0245">EGF-like domain</keyword>
<dbReference type="GO" id="GO:0030247">
    <property type="term" value="F:polysaccharide binding"/>
    <property type="evidence" value="ECO:0007669"/>
    <property type="project" value="InterPro"/>
</dbReference>
<dbReference type="Pfam" id="PF13947">
    <property type="entry name" value="GUB_WAK_bind"/>
    <property type="match status" value="1"/>
</dbReference>
<dbReference type="InterPro" id="IPR025287">
    <property type="entry name" value="WAK_GUB"/>
</dbReference>
<keyword evidence="3" id="KW-0732">Signal</keyword>
<evidence type="ECO:0000256" key="3">
    <source>
        <dbReference type="ARBA" id="ARBA00022729"/>
    </source>
</evidence>
<gene>
    <name evidence="7" type="ORF">RGQ29_030868</name>
</gene>
<dbReference type="InterPro" id="IPR000742">
    <property type="entry name" value="EGF"/>
</dbReference>
<keyword evidence="8" id="KW-1185">Reference proteome</keyword>
<evidence type="ECO:0000259" key="6">
    <source>
        <dbReference type="PROSITE" id="PS50026"/>
    </source>
</evidence>
<dbReference type="Gene3D" id="2.10.25.10">
    <property type="entry name" value="Laminin"/>
    <property type="match status" value="1"/>
</dbReference>
<comment type="caution">
    <text evidence="7">The sequence shown here is derived from an EMBL/GenBank/DDBJ whole genome shotgun (WGS) entry which is preliminary data.</text>
</comment>
<dbReference type="InterPro" id="IPR000152">
    <property type="entry name" value="EGF-type_Asp/Asn_hydroxyl_site"/>
</dbReference>
<dbReference type="CDD" id="cd00054">
    <property type="entry name" value="EGF_CA"/>
    <property type="match status" value="1"/>
</dbReference>
<evidence type="ECO:0000256" key="4">
    <source>
        <dbReference type="ARBA" id="ARBA00023157"/>
    </source>
</evidence>
<dbReference type="PANTHER" id="PTHR33491">
    <property type="entry name" value="OSJNBA0016N04.9 PROTEIN"/>
    <property type="match status" value="1"/>
</dbReference>
<dbReference type="EMBL" id="JAXUIC010000009">
    <property type="protein sequence ID" value="KAK4572622.1"/>
    <property type="molecule type" value="Genomic_DNA"/>
</dbReference>
<accession>A0AAN7EIP3</accession>
<dbReference type="SUPFAM" id="SSF57196">
    <property type="entry name" value="EGF/Laminin"/>
    <property type="match status" value="1"/>
</dbReference>
<protein>
    <recommendedName>
        <fullName evidence="6">EGF-like domain-containing protein</fullName>
    </recommendedName>
</protein>
<evidence type="ECO:0000313" key="8">
    <source>
        <dbReference type="Proteomes" id="UP001324115"/>
    </source>
</evidence>
<dbReference type="PROSITE" id="PS00010">
    <property type="entry name" value="ASX_HYDROXYL"/>
    <property type="match status" value="1"/>
</dbReference>
<dbReference type="GO" id="GO:0016020">
    <property type="term" value="C:membrane"/>
    <property type="evidence" value="ECO:0007669"/>
    <property type="project" value="UniProtKB-SubCell"/>
</dbReference>
<comment type="caution">
    <text evidence="5">Lacks conserved residue(s) required for the propagation of feature annotation.</text>
</comment>
<proteinExistence type="predicted"/>
<dbReference type="InterPro" id="IPR049883">
    <property type="entry name" value="NOTCH1_EGF-like"/>
</dbReference>
<keyword evidence="4 5" id="KW-1015">Disulfide bond</keyword>
<sequence length="365" mass="39454">MIIAVTAASQPSSSCINSCGSLSIPYPFGTEGCYLDEPFLITCNNTFAPPMPFLRRGNLPVLNISLDGELLVSNLVACDCYNQSGILVNDISQLSLSKFSISYTRNKFTAVGCDTYVIFNGLSREENYTTGCLSLCDHIDSVVNGSCSGIGCCQTSIPEGVTSFAVGLGSFNNHSTVLDFNPCGFGFVGEEDAYNFSSLDLKFLQNRTSVPLVLDWVVGNETCLDAKSNSTSYACKAEYSECYNSNNGPGYRCDCYLGFQGNHTSLMVVKIALTRFDGLHCGLDINECVTLNPCNKLCHNFPGGFSCSCPRGYGGDGLRNGTSCQLTADQTRSIIIALDTNNKNKRLANIIINFYISSPNLILKF</sequence>
<evidence type="ECO:0000256" key="2">
    <source>
        <dbReference type="ARBA" id="ARBA00022536"/>
    </source>
</evidence>
<feature type="domain" description="EGF-like" evidence="6">
    <location>
        <begin position="284"/>
        <end position="325"/>
    </location>
</feature>
<name>A0AAN7EIP3_QUERU</name>
<dbReference type="Proteomes" id="UP001324115">
    <property type="component" value="Unassembled WGS sequence"/>
</dbReference>
<feature type="disulfide bond" evidence="5">
    <location>
        <begin position="288"/>
        <end position="298"/>
    </location>
</feature>
<dbReference type="SMART" id="SM00181">
    <property type="entry name" value="EGF"/>
    <property type="match status" value="2"/>
</dbReference>
<dbReference type="PROSITE" id="PS01187">
    <property type="entry name" value="EGF_CA"/>
    <property type="match status" value="1"/>
</dbReference>
<organism evidence="7 8">
    <name type="scientific">Quercus rubra</name>
    <name type="common">Northern red oak</name>
    <name type="synonym">Quercus borealis</name>
    <dbReference type="NCBI Taxonomy" id="3512"/>
    <lineage>
        <taxon>Eukaryota</taxon>
        <taxon>Viridiplantae</taxon>
        <taxon>Streptophyta</taxon>
        <taxon>Embryophyta</taxon>
        <taxon>Tracheophyta</taxon>
        <taxon>Spermatophyta</taxon>
        <taxon>Magnoliopsida</taxon>
        <taxon>eudicotyledons</taxon>
        <taxon>Gunneridae</taxon>
        <taxon>Pentapetalae</taxon>
        <taxon>rosids</taxon>
        <taxon>fabids</taxon>
        <taxon>Fagales</taxon>
        <taxon>Fagaceae</taxon>
        <taxon>Quercus</taxon>
    </lineage>
</organism>
<reference evidence="7 8" key="1">
    <citation type="journal article" date="2023" name="G3 (Bethesda)">
        <title>A haplotype-resolved chromosome-scale genome for Quercus rubra L. provides insights into the genetics of adaptive traits for red oak species.</title>
        <authorList>
            <person name="Kapoor B."/>
            <person name="Jenkins J."/>
            <person name="Schmutz J."/>
            <person name="Zhebentyayeva T."/>
            <person name="Kuelheim C."/>
            <person name="Coggeshall M."/>
            <person name="Heim C."/>
            <person name="Lasky J.R."/>
            <person name="Leites L."/>
            <person name="Islam-Faridi N."/>
            <person name="Romero-Severson J."/>
            <person name="DeLeo V.L."/>
            <person name="Lucas S.M."/>
            <person name="Lazic D."/>
            <person name="Gailing O."/>
            <person name="Carlson J."/>
            <person name="Staton M."/>
        </authorList>
    </citation>
    <scope>NUCLEOTIDE SEQUENCE [LARGE SCALE GENOMIC DNA]</scope>
    <source>
        <strain evidence="7">Pseudo-F2</strain>
    </source>
</reference>
<evidence type="ECO:0000313" key="7">
    <source>
        <dbReference type="EMBL" id="KAK4572622.1"/>
    </source>
</evidence>
<evidence type="ECO:0000256" key="5">
    <source>
        <dbReference type="PROSITE-ProRule" id="PRU00076"/>
    </source>
</evidence>
<dbReference type="AlphaFoldDB" id="A0AAN7EIP3"/>
<dbReference type="Pfam" id="PF07645">
    <property type="entry name" value="EGF_CA"/>
    <property type="match status" value="1"/>
</dbReference>
<dbReference type="SMART" id="SM00179">
    <property type="entry name" value="EGF_CA"/>
    <property type="match status" value="1"/>
</dbReference>
<dbReference type="PROSITE" id="PS50026">
    <property type="entry name" value="EGF_3"/>
    <property type="match status" value="1"/>
</dbReference>